<proteinExistence type="predicted"/>
<protein>
    <recommendedName>
        <fullName evidence="3">Tat (Twin-arginine translocation) pathway signal sequence containing protein</fullName>
    </recommendedName>
</protein>
<dbReference type="Gene3D" id="3.40.1260.10">
    <property type="entry name" value="DsrEFH-like"/>
    <property type="match status" value="1"/>
</dbReference>
<dbReference type="EMBL" id="CP007035">
    <property type="protein sequence ID" value="AHF14978.1"/>
    <property type="molecule type" value="Genomic_DNA"/>
</dbReference>
<dbReference type="Proteomes" id="UP000003586">
    <property type="component" value="Chromosome"/>
</dbReference>
<evidence type="ECO:0000313" key="1">
    <source>
        <dbReference type="EMBL" id="AHF14978.1"/>
    </source>
</evidence>
<evidence type="ECO:0000313" key="2">
    <source>
        <dbReference type="Proteomes" id="UP000003586"/>
    </source>
</evidence>
<dbReference type="STRING" id="929713.NIASO_07025"/>
<dbReference type="PROSITE" id="PS51318">
    <property type="entry name" value="TAT"/>
    <property type="match status" value="1"/>
</dbReference>
<gene>
    <name evidence="1" type="ORF">NIASO_07025</name>
</gene>
<evidence type="ECO:0008006" key="3">
    <source>
        <dbReference type="Google" id="ProtNLM"/>
    </source>
</evidence>
<organism evidence="1 2">
    <name type="scientific">Niabella soli DSM 19437</name>
    <dbReference type="NCBI Taxonomy" id="929713"/>
    <lineage>
        <taxon>Bacteria</taxon>
        <taxon>Pseudomonadati</taxon>
        <taxon>Bacteroidota</taxon>
        <taxon>Chitinophagia</taxon>
        <taxon>Chitinophagales</taxon>
        <taxon>Chitinophagaceae</taxon>
        <taxon>Niabella</taxon>
    </lineage>
</organism>
<dbReference type="InterPro" id="IPR027396">
    <property type="entry name" value="DsrEFH-like"/>
</dbReference>
<dbReference type="InterPro" id="IPR006311">
    <property type="entry name" value="TAT_signal"/>
</dbReference>
<reference evidence="1 2" key="1">
    <citation type="submission" date="2013-12" db="EMBL/GenBank/DDBJ databases">
        <authorList>
            <consortium name="DOE Joint Genome Institute"/>
            <person name="Eisen J."/>
            <person name="Huntemann M."/>
            <person name="Han J."/>
            <person name="Chen A."/>
            <person name="Kyrpides N."/>
            <person name="Mavromatis K."/>
            <person name="Markowitz V."/>
            <person name="Palaniappan K."/>
            <person name="Ivanova N."/>
            <person name="Schaumberg A."/>
            <person name="Pati A."/>
            <person name="Liolios K."/>
            <person name="Nordberg H.P."/>
            <person name="Cantor M.N."/>
            <person name="Hua S.X."/>
            <person name="Woyke T."/>
        </authorList>
    </citation>
    <scope>NUCLEOTIDE SEQUENCE [LARGE SCALE GENOMIC DNA]</scope>
    <source>
        <strain evidence="2">DSM 19437</strain>
    </source>
</reference>
<keyword evidence="2" id="KW-1185">Reference proteome</keyword>
<dbReference type="OrthoDB" id="1174147at2"/>
<accession>W0EZH0</accession>
<dbReference type="HOGENOM" id="CLU_104592_0_0_10"/>
<dbReference type="eggNOG" id="COG1416">
    <property type="taxonomic scope" value="Bacteria"/>
</dbReference>
<dbReference type="AlphaFoldDB" id="W0EZH0"/>
<dbReference type="KEGG" id="nso:NIASO_07025"/>
<sequence>MERSSQLTTNRRSFLGTITTGMATLSMAGLAAPLQQLKANPVFSDGPDPDQWFNNIKGKHRIVFDVTQPHEIFPFAWPKVFLLTNDATGTPAKDNGVVVILRHTGIGYAFEDRLWSKYKLGEVFKADDPATGKPSVRNPFWKPAKGAYKVPGFGEVEIGIDQLQSEGVLFCVCQAAMTVFSAGVADAMKLNAEEVLNDWKSGLLPEVQLVPSGVWAVGRAQEHGCAYCFAG</sequence>
<name>W0EZH0_9BACT</name>